<evidence type="ECO:0000313" key="2">
    <source>
        <dbReference type="Proteomes" id="UP000232673"/>
    </source>
</evidence>
<proteinExistence type="predicted"/>
<dbReference type="OrthoDB" id="1394543at2"/>
<reference evidence="1 2" key="1">
    <citation type="submission" date="2015-10" db="EMBL/GenBank/DDBJ databases">
        <title>Draft genome sequence of Salegentibacter salinarum KCTC 12975.</title>
        <authorList>
            <person name="Lin W."/>
            <person name="Zheng Q."/>
        </authorList>
    </citation>
    <scope>NUCLEOTIDE SEQUENCE [LARGE SCALE GENOMIC DNA]</scope>
    <source>
        <strain evidence="1 2">KCTC 12975</strain>
    </source>
</reference>
<organism evidence="1 2">
    <name type="scientific">Salegentibacter salinarum</name>
    <dbReference type="NCBI Taxonomy" id="447422"/>
    <lineage>
        <taxon>Bacteria</taxon>
        <taxon>Pseudomonadati</taxon>
        <taxon>Bacteroidota</taxon>
        <taxon>Flavobacteriia</taxon>
        <taxon>Flavobacteriales</taxon>
        <taxon>Flavobacteriaceae</taxon>
        <taxon>Salegentibacter</taxon>
    </lineage>
</organism>
<name>A0A2N0TSI3_9FLAO</name>
<dbReference type="STRING" id="447422.SAMN05660903_01127"/>
<dbReference type="AlphaFoldDB" id="A0A2N0TSI3"/>
<accession>A0A2N0TSI3</accession>
<dbReference type="RefSeq" id="WP_079712255.1">
    <property type="nucleotide sequence ID" value="NZ_FUZC01000003.1"/>
</dbReference>
<dbReference type="EMBL" id="LKTS01000034">
    <property type="protein sequence ID" value="PKD17666.1"/>
    <property type="molecule type" value="Genomic_DNA"/>
</dbReference>
<evidence type="ECO:0000313" key="1">
    <source>
        <dbReference type="EMBL" id="PKD17666.1"/>
    </source>
</evidence>
<protein>
    <submittedName>
        <fullName evidence="1">Uncharacterized protein</fullName>
    </submittedName>
</protein>
<dbReference type="Proteomes" id="UP000232673">
    <property type="component" value="Unassembled WGS sequence"/>
</dbReference>
<comment type="caution">
    <text evidence="1">The sequence shown here is derived from an EMBL/GenBank/DDBJ whole genome shotgun (WGS) entry which is preliminary data.</text>
</comment>
<keyword evidence="2" id="KW-1185">Reference proteome</keyword>
<sequence length="472" mass="54646">MNNETFGITFQYAICKKYKLSHQISSKRISEDILRKIENSGIIEKLFEKIKPVEFLTFSKKYTSGFVKKCPHNFLLSDGQTFSIRTFGKKNKKFAPKVVGQAGDNTFNHFFGDLAGETIDRENFKTFCLSKVHEILPILIDYALISDETAWIYIDENENLTFKIIPREDLPELTFERKDFSFTKDTVATWNETTTAKYKGKTIIEFQLHTNRSGYKIRLDRENFPSLLMIEKVLNNSVIGDSAEMAICEHFLLDPGVDNDRLKNNSNSLVVSLFKKHYQMNEEELFPYKPVKYGGTAARIRGGNSKSGIDFILEDGKSLSLKTNKNKNAKVCPPEVGQPSPNTFDYYFSGKRWYEGKMNGSKFRKIVLDRVILAELLSEYLKHLNECDYLLWSIYNDGSKIASKLVKKKFFKDWYFTPDELEYSNDFQDKNSVTIRYGKISLGEFQIHSARNSLKFRFHFGNLVSIIDPERN</sequence>
<gene>
    <name evidence="1" type="ORF">APR41_05510</name>
</gene>